<comment type="catalytic activity">
    <reaction evidence="6">
        <text>a 2'-deoxycytidine in DNA + S-adenosyl-L-methionine = a 5-methyl-2'-deoxycytidine in DNA + S-adenosyl-L-homocysteine + H(+)</text>
        <dbReference type="Rhea" id="RHEA:13681"/>
        <dbReference type="Rhea" id="RHEA-COMP:11369"/>
        <dbReference type="Rhea" id="RHEA-COMP:11370"/>
        <dbReference type="ChEBI" id="CHEBI:15378"/>
        <dbReference type="ChEBI" id="CHEBI:57856"/>
        <dbReference type="ChEBI" id="CHEBI:59789"/>
        <dbReference type="ChEBI" id="CHEBI:85452"/>
        <dbReference type="ChEBI" id="CHEBI:85454"/>
        <dbReference type="EC" id="2.1.1.37"/>
    </reaction>
</comment>
<keyword evidence="4 7" id="KW-0949">S-adenosyl-L-methionine</keyword>
<evidence type="ECO:0000256" key="1">
    <source>
        <dbReference type="ARBA" id="ARBA00011975"/>
    </source>
</evidence>
<keyword evidence="10" id="KW-1185">Reference proteome</keyword>
<dbReference type="Gene3D" id="3.90.120.10">
    <property type="entry name" value="DNA Methylase, subunit A, domain 2"/>
    <property type="match status" value="1"/>
</dbReference>
<dbReference type="GO" id="GO:0009307">
    <property type="term" value="P:DNA restriction-modification system"/>
    <property type="evidence" value="ECO:0007669"/>
    <property type="project" value="UniProtKB-KW"/>
</dbReference>
<dbReference type="InterPro" id="IPR001525">
    <property type="entry name" value="C5_MeTfrase"/>
</dbReference>
<sequence>MAVCQHFHTTESLSDSLNASALPERNDQKLTCVELFAGCGGLAAGLQLAGFEHSCMVESNPVACETLRRNFRQSRSGSHPLVLEQDVRTIQWGDSGEVALLAGGPPCQPFSFGGLAEGKRDSRDMWPEAVRAVRELRPRAFLFENVRGLLRPSFAEYLDGIVNRLAYAGGQRGHKAPLYNVAVVLVDAADYGVSQRRHRVFIGGVRADCGTLRPFPAPTHSFRRLVWEKWVSGTYWHRHAISSPESHTPTRIEQSILRKLRDTGLEPQEGAWGTCRDAFAGLGEPMHGSNPLRHELRRGARQYPGHAGSPVDSPAKALKAGAHGVPGGENVLVDSDHSVRYFTVREAARLQGLPDSFIPSGSWSEAMRQLGNAVPVQLAEVAGRWIRSCID</sequence>
<dbReference type="PROSITE" id="PS51679">
    <property type="entry name" value="SAM_MT_C5"/>
    <property type="match status" value="1"/>
</dbReference>
<dbReference type="InterPro" id="IPR029063">
    <property type="entry name" value="SAM-dependent_MTases_sf"/>
</dbReference>
<dbReference type="Pfam" id="PF00145">
    <property type="entry name" value="DNA_methylase"/>
    <property type="match status" value="1"/>
</dbReference>
<dbReference type="EC" id="2.1.1.37" evidence="1"/>
<dbReference type="GO" id="GO:0003677">
    <property type="term" value="F:DNA binding"/>
    <property type="evidence" value="ECO:0007669"/>
    <property type="project" value="TreeGrafter"/>
</dbReference>
<keyword evidence="2 7" id="KW-0489">Methyltransferase</keyword>
<reference evidence="10" key="1">
    <citation type="submission" date="2016-09" db="EMBL/GenBank/DDBJ databases">
        <authorList>
            <person name="Varghese N."/>
            <person name="Submissions S."/>
        </authorList>
    </citation>
    <scope>NUCLEOTIDE SEQUENCE [LARGE SCALE GENOMIC DNA]</scope>
    <source>
        <strain evidence="10">TNe-862</strain>
    </source>
</reference>
<dbReference type="SUPFAM" id="SSF53335">
    <property type="entry name" value="S-adenosyl-L-methionine-dependent methyltransferases"/>
    <property type="match status" value="1"/>
</dbReference>
<dbReference type="GO" id="GO:0032259">
    <property type="term" value="P:methylation"/>
    <property type="evidence" value="ECO:0007669"/>
    <property type="project" value="UniProtKB-KW"/>
</dbReference>
<evidence type="ECO:0000256" key="5">
    <source>
        <dbReference type="ARBA" id="ARBA00022747"/>
    </source>
</evidence>
<dbReference type="GO" id="GO:0003886">
    <property type="term" value="F:DNA (cytosine-5-)-methyltransferase activity"/>
    <property type="evidence" value="ECO:0007669"/>
    <property type="project" value="UniProtKB-EC"/>
</dbReference>
<evidence type="ECO:0000256" key="3">
    <source>
        <dbReference type="ARBA" id="ARBA00022679"/>
    </source>
</evidence>
<keyword evidence="5" id="KW-0680">Restriction system</keyword>
<dbReference type="PANTHER" id="PTHR10629:SF52">
    <property type="entry name" value="DNA (CYTOSINE-5)-METHYLTRANSFERASE 1"/>
    <property type="match status" value="1"/>
</dbReference>
<proteinExistence type="inferred from homology"/>
<accession>A0A1G6M3N2</accession>
<dbReference type="InterPro" id="IPR050390">
    <property type="entry name" value="C5-Methyltransferase"/>
</dbReference>
<dbReference type="PANTHER" id="PTHR10629">
    <property type="entry name" value="CYTOSINE-SPECIFIC METHYLTRANSFERASE"/>
    <property type="match status" value="1"/>
</dbReference>
<dbReference type="RefSeq" id="WP_245746793.1">
    <property type="nucleotide sequence ID" value="NZ_FMYQ01000007.1"/>
</dbReference>
<name>A0A1G6M3N2_9BURK</name>
<dbReference type="Gene3D" id="3.40.50.150">
    <property type="entry name" value="Vaccinia Virus protein VP39"/>
    <property type="match status" value="1"/>
</dbReference>
<gene>
    <name evidence="9" type="ORF">SAMN05421548_107109</name>
</gene>
<dbReference type="Proteomes" id="UP000198908">
    <property type="component" value="Unassembled WGS sequence"/>
</dbReference>
<evidence type="ECO:0000256" key="7">
    <source>
        <dbReference type="PROSITE-ProRule" id="PRU01016"/>
    </source>
</evidence>
<dbReference type="PRINTS" id="PR00105">
    <property type="entry name" value="C5METTRFRASE"/>
</dbReference>
<comment type="similarity">
    <text evidence="7 8">Belongs to the class I-like SAM-binding methyltransferase superfamily. C5-methyltransferase family.</text>
</comment>
<evidence type="ECO:0000256" key="4">
    <source>
        <dbReference type="ARBA" id="ARBA00022691"/>
    </source>
</evidence>
<protein>
    <recommendedName>
        <fullName evidence="1">DNA (cytosine-5-)-methyltransferase</fullName>
        <ecNumber evidence="1">2.1.1.37</ecNumber>
    </recommendedName>
</protein>
<evidence type="ECO:0000313" key="9">
    <source>
        <dbReference type="EMBL" id="SDC49595.1"/>
    </source>
</evidence>
<evidence type="ECO:0000313" key="10">
    <source>
        <dbReference type="Proteomes" id="UP000198908"/>
    </source>
</evidence>
<dbReference type="EMBL" id="FMYQ01000007">
    <property type="protein sequence ID" value="SDC49595.1"/>
    <property type="molecule type" value="Genomic_DNA"/>
</dbReference>
<dbReference type="NCBIfam" id="TIGR00675">
    <property type="entry name" value="dcm"/>
    <property type="match status" value="1"/>
</dbReference>
<keyword evidence="3 7" id="KW-0808">Transferase</keyword>
<evidence type="ECO:0000256" key="8">
    <source>
        <dbReference type="RuleBase" id="RU000416"/>
    </source>
</evidence>
<dbReference type="STRING" id="416944.SAMN05421548_107109"/>
<evidence type="ECO:0000256" key="6">
    <source>
        <dbReference type="ARBA" id="ARBA00047422"/>
    </source>
</evidence>
<dbReference type="AlphaFoldDB" id="A0A1G6M3N2"/>
<evidence type="ECO:0000256" key="2">
    <source>
        <dbReference type="ARBA" id="ARBA00022603"/>
    </source>
</evidence>
<organism evidence="9 10">
    <name type="scientific">Paraburkholderia lycopersici</name>
    <dbReference type="NCBI Taxonomy" id="416944"/>
    <lineage>
        <taxon>Bacteria</taxon>
        <taxon>Pseudomonadati</taxon>
        <taxon>Pseudomonadota</taxon>
        <taxon>Betaproteobacteria</taxon>
        <taxon>Burkholderiales</taxon>
        <taxon>Burkholderiaceae</taxon>
        <taxon>Paraburkholderia</taxon>
    </lineage>
</organism>
<feature type="active site" evidence="7">
    <location>
        <position position="107"/>
    </location>
</feature>
<dbReference type="GO" id="GO:0044027">
    <property type="term" value="P:negative regulation of gene expression via chromosomal CpG island methylation"/>
    <property type="evidence" value="ECO:0007669"/>
    <property type="project" value="TreeGrafter"/>
</dbReference>